<accession>A0A0F9F721</accession>
<sequence>MEIIMDNRELKKILSLLRIFNEQYNFGFTIKMERLELADYVCRDKKSLVG</sequence>
<organism evidence="1">
    <name type="scientific">marine sediment metagenome</name>
    <dbReference type="NCBI Taxonomy" id="412755"/>
    <lineage>
        <taxon>unclassified sequences</taxon>
        <taxon>metagenomes</taxon>
        <taxon>ecological metagenomes</taxon>
    </lineage>
</organism>
<comment type="caution">
    <text evidence="1">The sequence shown here is derived from an EMBL/GenBank/DDBJ whole genome shotgun (WGS) entry which is preliminary data.</text>
</comment>
<reference evidence="1" key="1">
    <citation type="journal article" date="2015" name="Nature">
        <title>Complex archaea that bridge the gap between prokaryotes and eukaryotes.</title>
        <authorList>
            <person name="Spang A."/>
            <person name="Saw J.H."/>
            <person name="Jorgensen S.L."/>
            <person name="Zaremba-Niedzwiedzka K."/>
            <person name="Martijn J."/>
            <person name="Lind A.E."/>
            <person name="van Eijk R."/>
            <person name="Schleper C."/>
            <person name="Guy L."/>
            <person name="Ettema T.J."/>
        </authorList>
    </citation>
    <scope>NUCLEOTIDE SEQUENCE</scope>
</reference>
<name>A0A0F9F721_9ZZZZ</name>
<proteinExistence type="predicted"/>
<evidence type="ECO:0000313" key="1">
    <source>
        <dbReference type="EMBL" id="KKL74261.1"/>
    </source>
</evidence>
<gene>
    <name evidence="1" type="ORF">LCGC14_2066630</name>
</gene>
<dbReference type="EMBL" id="LAZR01024712">
    <property type="protein sequence ID" value="KKL74261.1"/>
    <property type="molecule type" value="Genomic_DNA"/>
</dbReference>
<feature type="non-terminal residue" evidence="1">
    <location>
        <position position="50"/>
    </location>
</feature>
<protein>
    <submittedName>
        <fullName evidence="1">Uncharacterized protein</fullName>
    </submittedName>
</protein>
<dbReference type="AlphaFoldDB" id="A0A0F9F721"/>